<accession>A0A5J6L304</accession>
<dbReference type="AlphaFoldDB" id="A0A5J6L304"/>
<dbReference type="Proteomes" id="UP000325516">
    <property type="component" value="Chromosome"/>
</dbReference>
<reference evidence="2" key="1">
    <citation type="submission" date="2019-09" db="EMBL/GenBank/DDBJ databases">
        <title>Mumia zhuanghuii sp. nov. isolated from the intestinal contents of plateau pika (Ochotona curzoniae) in the Qinghai-Tibet plateau of China.</title>
        <authorList>
            <person name="Tian Z."/>
        </authorList>
    </citation>
    <scope>NUCLEOTIDE SEQUENCE [LARGE SCALE GENOMIC DNA]</scope>
    <source>
        <strain evidence="2">L-031</strain>
    </source>
</reference>
<evidence type="ECO:0008006" key="3">
    <source>
        <dbReference type="Google" id="ProtNLM"/>
    </source>
</evidence>
<evidence type="ECO:0000313" key="2">
    <source>
        <dbReference type="Proteomes" id="UP000325516"/>
    </source>
</evidence>
<protein>
    <recommendedName>
        <fullName evidence="3">EVE domain-containing protein</fullName>
    </recommendedName>
</protein>
<organism evidence="1 2">
    <name type="scientific">Microbacterium lushaniae</name>
    <dbReference type="NCBI Taxonomy" id="2614639"/>
    <lineage>
        <taxon>Bacteria</taxon>
        <taxon>Bacillati</taxon>
        <taxon>Actinomycetota</taxon>
        <taxon>Actinomycetes</taxon>
        <taxon>Micrococcales</taxon>
        <taxon>Microbacteriaceae</taxon>
        <taxon>Microbacterium</taxon>
    </lineage>
</organism>
<keyword evidence="2" id="KW-1185">Reference proteome</keyword>
<dbReference type="RefSeq" id="WP_150924443.1">
    <property type="nucleotide sequence ID" value="NZ_CP044232.1"/>
</dbReference>
<name>A0A5J6L304_9MICO</name>
<sequence>MHRHLPQRVRGTQRPGAEYWRDAGVILGWNPSLWDEWPGSYAAVVASVAAGTPFLTQWSVGARKDVEPGTDAWLLRQGGSYGLIGHGTVMTHPYEDVHFADPRRTASFVEVAFDDLVVERDRVPRDVLEVVVPEVAWRFQFRSGNRIAPAPNLRLREVWADAARAPEPPVDPANILDR</sequence>
<dbReference type="EMBL" id="CP044232">
    <property type="protein sequence ID" value="QEW02929.1"/>
    <property type="molecule type" value="Genomic_DNA"/>
</dbReference>
<dbReference type="KEGG" id="mlz:F6J85_07300"/>
<evidence type="ECO:0000313" key="1">
    <source>
        <dbReference type="EMBL" id="QEW02929.1"/>
    </source>
</evidence>
<proteinExistence type="predicted"/>
<gene>
    <name evidence="1" type="ORF">F6J85_07300</name>
</gene>